<dbReference type="PANTHER" id="PTHR30466:SF11">
    <property type="entry name" value="FLAVIN-DEPENDENT MONOOXYGENASE, REDUCTASE SUBUNIT HSAB"/>
    <property type="match status" value="1"/>
</dbReference>
<organism evidence="4 5">
    <name type="scientific">Caballeronia choica</name>
    <dbReference type="NCBI Taxonomy" id="326476"/>
    <lineage>
        <taxon>Bacteria</taxon>
        <taxon>Pseudomonadati</taxon>
        <taxon>Pseudomonadota</taxon>
        <taxon>Betaproteobacteria</taxon>
        <taxon>Burkholderiales</taxon>
        <taxon>Burkholderiaceae</taxon>
        <taxon>Caballeronia</taxon>
    </lineage>
</organism>
<dbReference type="RefSeq" id="WP_160109981.1">
    <property type="nucleotide sequence ID" value="NZ_FCON02000010.1"/>
</dbReference>
<evidence type="ECO:0000313" key="5">
    <source>
        <dbReference type="Proteomes" id="UP000054770"/>
    </source>
</evidence>
<proteinExistence type="inferred from homology"/>
<dbReference type="OrthoDB" id="9792858at2"/>
<feature type="domain" description="Flavin reductase like" evidence="3">
    <location>
        <begin position="14"/>
        <end position="157"/>
    </location>
</feature>
<dbReference type="InterPro" id="IPR002563">
    <property type="entry name" value="Flavin_Rdtase-like_dom"/>
</dbReference>
<dbReference type="InterPro" id="IPR012349">
    <property type="entry name" value="Split_barrel_FMN-bd"/>
</dbReference>
<dbReference type="Gene3D" id="1.10.10.10">
    <property type="entry name" value="Winged helix-like DNA-binding domain superfamily/Winged helix DNA-binding domain"/>
    <property type="match status" value="1"/>
</dbReference>
<evidence type="ECO:0000259" key="3">
    <source>
        <dbReference type="SMART" id="SM00903"/>
    </source>
</evidence>
<dbReference type="AlphaFoldDB" id="A0A158G878"/>
<dbReference type="EMBL" id="FCON02000010">
    <property type="protein sequence ID" value="SAL28358.1"/>
    <property type="molecule type" value="Genomic_DNA"/>
</dbReference>
<dbReference type="PANTHER" id="PTHR30466">
    <property type="entry name" value="FLAVIN REDUCTASE"/>
    <property type="match status" value="1"/>
</dbReference>
<dbReference type="SMART" id="SM00903">
    <property type="entry name" value="Flavin_Reduct"/>
    <property type="match status" value="1"/>
</dbReference>
<dbReference type="Proteomes" id="UP000054770">
    <property type="component" value="Unassembled WGS sequence"/>
</dbReference>
<dbReference type="SUPFAM" id="SSF46785">
    <property type="entry name" value="Winged helix' DNA-binding domain"/>
    <property type="match status" value="1"/>
</dbReference>
<dbReference type="Gene3D" id="2.30.110.10">
    <property type="entry name" value="Electron Transport, Fmn-binding Protein, Chain A"/>
    <property type="match status" value="1"/>
</dbReference>
<comment type="caution">
    <text evidence="4">The sequence shown here is derived from an EMBL/GenBank/DDBJ whole genome shotgun (WGS) entry which is preliminary data.</text>
</comment>
<sequence>MTTQIDAAQFRRALGSFTTGVTIVTTQGEDGKDYGLTANSFNSVSMDPPMVLWSLGKKSTSLPVFAATDHFAVHILAADQEAVSNRFSKSGTDKFAGCAVTRGHGGVPLLDGCSARFECRVVHRYEGGDHVIFVGEVMNFDSFNQPPLVFHGGNYGLVMKKAADAADLTGSASSFGDGWLGFLLARAYYQLLVPVRNNFGRNGLRDVDYHVLTVLSMGEGRTIAELDKLVSISGFHVTEDDIRTLIERGIVALDDVGADRVVRFTEAGRCYAIELLAIAKAAESDAERSLDYREAQVLKLLLRRLIGSTESALPDHWRRDQFWRGNNLWRTPVPSDAA</sequence>
<gene>
    <name evidence="4" type="ORF">AWB68_01377</name>
</gene>
<comment type="similarity">
    <text evidence="1">Belongs to the non-flavoprotein flavin reductase family.</text>
</comment>
<name>A0A158G878_9BURK</name>
<dbReference type="SUPFAM" id="SSF50475">
    <property type="entry name" value="FMN-binding split barrel"/>
    <property type="match status" value="1"/>
</dbReference>
<keyword evidence="2" id="KW-0560">Oxidoreductase</keyword>
<keyword evidence="5" id="KW-1185">Reference proteome</keyword>
<dbReference type="InterPro" id="IPR036390">
    <property type="entry name" value="WH_DNA-bd_sf"/>
</dbReference>
<reference evidence="4" key="1">
    <citation type="submission" date="2016-01" db="EMBL/GenBank/DDBJ databases">
        <authorList>
            <person name="Peeters C."/>
        </authorList>
    </citation>
    <scope>NUCLEOTIDE SEQUENCE [LARGE SCALE GENOMIC DNA]</scope>
    <source>
        <strain evidence="4">LMG 22940</strain>
    </source>
</reference>
<protein>
    <submittedName>
        <fullName evidence="4">Flavin reductase domain-containing protein</fullName>
    </submittedName>
</protein>
<dbReference type="GO" id="GO:0042602">
    <property type="term" value="F:riboflavin reductase (NADPH) activity"/>
    <property type="evidence" value="ECO:0007669"/>
    <property type="project" value="TreeGrafter"/>
</dbReference>
<evidence type="ECO:0000256" key="1">
    <source>
        <dbReference type="ARBA" id="ARBA00008898"/>
    </source>
</evidence>
<dbReference type="Pfam" id="PF01613">
    <property type="entry name" value="Flavin_Reduct"/>
    <property type="match status" value="1"/>
</dbReference>
<evidence type="ECO:0000313" key="4">
    <source>
        <dbReference type="EMBL" id="SAL28358.1"/>
    </source>
</evidence>
<dbReference type="GO" id="GO:0010181">
    <property type="term" value="F:FMN binding"/>
    <property type="evidence" value="ECO:0007669"/>
    <property type="project" value="InterPro"/>
</dbReference>
<dbReference type="InterPro" id="IPR036388">
    <property type="entry name" value="WH-like_DNA-bd_sf"/>
</dbReference>
<accession>A0A158G878</accession>
<dbReference type="InterPro" id="IPR050268">
    <property type="entry name" value="NADH-dep_flavin_reductase"/>
</dbReference>
<evidence type="ECO:0000256" key="2">
    <source>
        <dbReference type="ARBA" id="ARBA00023002"/>
    </source>
</evidence>